<reference evidence="2 3" key="1">
    <citation type="submission" date="2023-10" db="EMBL/GenBank/DDBJ databases">
        <title>Complete genome sequence of a Sphingomonadaceae bacterium.</title>
        <authorList>
            <person name="Yan C."/>
        </authorList>
    </citation>
    <scope>NUCLEOTIDE SEQUENCE [LARGE SCALE GENOMIC DNA]</scope>
    <source>
        <strain evidence="2 3">SCSIO 66989</strain>
    </source>
</reference>
<dbReference type="AlphaFoldDB" id="A0AA97I0R5"/>
<dbReference type="Pfam" id="PF04324">
    <property type="entry name" value="Fer2_BFD"/>
    <property type="match status" value="1"/>
</dbReference>
<feature type="domain" description="BFD-like [2Fe-2S]-binding" evidence="1">
    <location>
        <begin position="2"/>
        <end position="51"/>
    </location>
</feature>
<dbReference type="Proteomes" id="UP001302429">
    <property type="component" value="Chromosome"/>
</dbReference>
<keyword evidence="3" id="KW-1185">Reference proteome</keyword>
<dbReference type="InterPro" id="IPR041854">
    <property type="entry name" value="BFD-like_2Fe2S-bd_dom_sf"/>
</dbReference>
<gene>
    <name evidence="2" type="ORF">RB602_04400</name>
</gene>
<dbReference type="KEGG" id="acoa:RB602_04400"/>
<organism evidence="2 3">
    <name type="scientific">Alterisphingorhabdus coralli</name>
    <dbReference type="NCBI Taxonomy" id="3071408"/>
    <lineage>
        <taxon>Bacteria</taxon>
        <taxon>Pseudomonadati</taxon>
        <taxon>Pseudomonadota</taxon>
        <taxon>Alphaproteobacteria</taxon>
        <taxon>Sphingomonadales</taxon>
        <taxon>Sphingomonadaceae</taxon>
        <taxon>Alterisphingorhabdus (ex Yan et al. 2024)</taxon>
    </lineage>
</organism>
<dbReference type="RefSeq" id="WP_317083309.1">
    <property type="nucleotide sequence ID" value="NZ_CP136594.1"/>
</dbReference>
<evidence type="ECO:0000259" key="1">
    <source>
        <dbReference type="Pfam" id="PF04324"/>
    </source>
</evidence>
<dbReference type="Gene3D" id="1.10.10.1100">
    <property type="entry name" value="BFD-like [2Fe-2S]-binding domain"/>
    <property type="match status" value="1"/>
</dbReference>
<evidence type="ECO:0000313" key="2">
    <source>
        <dbReference type="EMBL" id="WOE75964.1"/>
    </source>
</evidence>
<accession>A0AA97I0R5</accession>
<dbReference type="InterPro" id="IPR007419">
    <property type="entry name" value="BFD-like_2Fe2S-bd_dom"/>
</dbReference>
<sequence>MVVCVCNAIKEKDLKAALIEEGPGRPADVYARMGRRPKCGQCLKFAQSIINTEAATA</sequence>
<dbReference type="EMBL" id="CP136594">
    <property type="protein sequence ID" value="WOE75964.1"/>
    <property type="molecule type" value="Genomic_DNA"/>
</dbReference>
<protein>
    <submittedName>
        <fullName evidence="2">(2Fe-2S)-binding protein</fullName>
    </submittedName>
</protein>
<evidence type="ECO:0000313" key="3">
    <source>
        <dbReference type="Proteomes" id="UP001302429"/>
    </source>
</evidence>
<proteinExistence type="predicted"/>
<name>A0AA97I0R5_9SPHN</name>